<protein>
    <recommendedName>
        <fullName evidence="6">J domain-containing protein</fullName>
    </recommendedName>
</protein>
<dbReference type="AlphaFoldDB" id="A0A8H3ID81"/>
<sequence length="738" mass="80295">MRLFSKKQTQKPSTASKSPQSRSKGLGDSKSLDQESSQEQEELSEEEESPHRRNSTRSSRSNSKSPTKKPSSPTSKNSTLPPKKSPTKTSNSDGSLRTRLGRASTSSNLRFSPTSPVRSFTQPRLDAQSSAKLDRGSPKKASLSDSSDTHPLNLPPEEREKRRSALLAAGRGYPTDRMSVEPNDEQQSNDDIVMGGMGSPATPSRQSDESESTPVPPPHKSTPDTPPEEVYDEEAAEAYKATGNKFFKAGDYKKAIAEYTRAIEAAPRNATYLSNRSAAYMGAHEYLEALEDAKKADELDSNNTKILLRLARIYTALGRSSEALAIYNQMQPPASSKDMAPAVAMENYVKQAENALQEGVSGSMVVHALDQAERGLGLAVLPPRKWKLLRGEAYLKMGNVNALGDAQNVAMSLLRNNSQDPEALVLRGRALYAQGENEKALQHFRQAIACDPDYREAVKYLRLVQKLDKMKEDGNIAFKAGKFSEAVQLYTEALDVDPTNKTINSKILQNRALASIKLKEYQSAIDDCSQALNLDPTYLKARKTKARAMGESGNWEEAVQEYKSIAEQNPSEPGIAKDVRHAELELKKSKRKDYYKILGIEKDAGEPEIKKAYRKLAIVHHPDKNPGDPLAEQKFKEIGEAYETLSDPEKKARYDSGEDLIDPSEMFGGGMGGFPGGVQIDPSVIFNMMGGMGGMGGGRGGPSFTFSTGGGSPFGDGGHPFGGAGGGGRSGFQGFSFQ</sequence>
<dbReference type="SMART" id="SM00271">
    <property type="entry name" value="DnaJ"/>
    <property type="match status" value="1"/>
</dbReference>
<dbReference type="Pfam" id="PF14559">
    <property type="entry name" value="TPR_19"/>
    <property type="match status" value="2"/>
</dbReference>
<reference evidence="7" key="1">
    <citation type="submission" date="2021-03" db="EMBL/GenBank/DDBJ databases">
        <authorList>
            <person name="Tagirdzhanova G."/>
        </authorList>
    </citation>
    <scope>NUCLEOTIDE SEQUENCE</scope>
</reference>
<dbReference type="OrthoDB" id="10250354at2759"/>
<evidence type="ECO:0000256" key="2">
    <source>
        <dbReference type="ARBA" id="ARBA00022803"/>
    </source>
</evidence>
<dbReference type="PROSITE" id="PS50076">
    <property type="entry name" value="DNAJ_2"/>
    <property type="match status" value="1"/>
</dbReference>
<dbReference type="PROSITE" id="PS50005">
    <property type="entry name" value="TPR"/>
    <property type="match status" value="4"/>
</dbReference>
<feature type="region of interest" description="Disordered" evidence="5">
    <location>
        <begin position="1"/>
        <end position="231"/>
    </location>
</feature>
<dbReference type="PROSITE" id="PS50293">
    <property type="entry name" value="TPR_REGION"/>
    <property type="match status" value="1"/>
</dbReference>
<dbReference type="PANTHER" id="PTHR44200:SF1">
    <property type="entry name" value="DNAJ HOMOLOG SUBFAMILY C MEMBER 7"/>
    <property type="match status" value="1"/>
</dbReference>
<dbReference type="Pfam" id="PF00226">
    <property type="entry name" value="DnaJ"/>
    <property type="match status" value="1"/>
</dbReference>
<evidence type="ECO:0000313" key="8">
    <source>
        <dbReference type="Proteomes" id="UP000664169"/>
    </source>
</evidence>
<keyword evidence="3" id="KW-0143">Chaperone</keyword>
<feature type="domain" description="J" evidence="6">
    <location>
        <begin position="593"/>
        <end position="658"/>
    </location>
</feature>
<feature type="repeat" description="TPR" evidence="4">
    <location>
        <begin position="467"/>
        <end position="500"/>
    </location>
</feature>
<dbReference type="EMBL" id="CAJPDQ010000005">
    <property type="protein sequence ID" value="CAF9909324.1"/>
    <property type="molecule type" value="Genomic_DNA"/>
</dbReference>
<evidence type="ECO:0000313" key="7">
    <source>
        <dbReference type="EMBL" id="CAF9909324.1"/>
    </source>
</evidence>
<organism evidence="7 8">
    <name type="scientific">Gomphillus americanus</name>
    <dbReference type="NCBI Taxonomy" id="1940652"/>
    <lineage>
        <taxon>Eukaryota</taxon>
        <taxon>Fungi</taxon>
        <taxon>Dikarya</taxon>
        <taxon>Ascomycota</taxon>
        <taxon>Pezizomycotina</taxon>
        <taxon>Lecanoromycetes</taxon>
        <taxon>OSLEUM clade</taxon>
        <taxon>Ostropomycetidae</taxon>
        <taxon>Ostropales</taxon>
        <taxon>Graphidaceae</taxon>
        <taxon>Gomphilloideae</taxon>
        <taxon>Gomphillus</taxon>
    </lineage>
</organism>
<dbReference type="Pfam" id="PF13432">
    <property type="entry name" value="TPR_16"/>
    <property type="match status" value="1"/>
</dbReference>
<dbReference type="PANTHER" id="PTHR44200">
    <property type="entry name" value="DNAJ HOMOLOG SUBFAMILY C MEMBER 7"/>
    <property type="match status" value="1"/>
</dbReference>
<dbReference type="InterPro" id="IPR001623">
    <property type="entry name" value="DnaJ_domain"/>
</dbReference>
<dbReference type="FunFam" id="1.25.40.10:FF:000097">
    <property type="entry name" value="DnaJ homolog subfamily C member 7 homolog"/>
    <property type="match status" value="1"/>
</dbReference>
<name>A0A8H3ID81_9LECA</name>
<dbReference type="Pfam" id="PF07719">
    <property type="entry name" value="TPR_2"/>
    <property type="match status" value="1"/>
</dbReference>
<evidence type="ECO:0000259" key="6">
    <source>
        <dbReference type="PROSITE" id="PS50076"/>
    </source>
</evidence>
<feature type="compositionally biased region" description="Polar residues" evidence="5">
    <location>
        <begin position="10"/>
        <end position="23"/>
    </location>
</feature>
<dbReference type="Proteomes" id="UP000664169">
    <property type="component" value="Unassembled WGS sequence"/>
</dbReference>
<feature type="compositionally biased region" description="Polar residues" evidence="5">
    <location>
        <begin position="103"/>
        <end position="131"/>
    </location>
</feature>
<feature type="repeat" description="TPR" evidence="4">
    <location>
        <begin position="421"/>
        <end position="454"/>
    </location>
</feature>
<comment type="caution">
    <text evidence="7">The sequence shown here is derived from an EMBL/GenBank/DDBJ whole genome shotgun (WGS) entry which is preliminary data.</text>
</comment>
<dbReference type="PRINTS" id="PR00625">
    <property type="entry name" value="JDOMAIN"/>
</dbReference>
<dbReference type="InterPro" id="IPR036869">
    <property type="entry name" value="J_dom_sf"/>
</dbReference>
<dbReference type="CDD" id="cd06257">
    <property type="entry name" value="DnaJ"/>
    <property type="match status" value="1"/>
</dbReference>
<dbReference type="InterPro" id="IPR019734">
    <property type="entry name" value="TPR_rpt"/>
</dbReference>
<dbReference type="FunFam" id="1.10.287.110:FF:000055">
    <property type="entry name" value="DnaJ subfamily C member 7"/>
    <property type="match status" value="1"/>
</dbReference>
<dbReference type="SMART" id="SM00028">
    <property type="entry name" value="TPR"/>
    <property type="match status" value="7"/>
</dbReference>
<dbReference type="InterPro" id="IPR018253">
    <property type="entry name" value="DnaJ_domain_CS"/>
</dbReference>
<feature type="repeat" description="TPR" evidence="4">
    <location>
        <begin position="236"/>
        <end position="269"/>
    </location>
</feature>
<accession>A0A8H3ID81</accession>
<dbReference type="Gene3D" id="1.10.287.110">
    <property type="entry name" value="DnaJ domain"/>
    <property type="match status" value="1"/>
</dbReference>
<feature type="compositionally biased region" description="Low complexity" evidence="5">
    <location>
        <begin position="56"/>
        <end position="92"/>
    </location>
</feature>
<dbReference type="PROSITE" id="PS00636">
    <property type="entry name" value="DNAJ_1"/>
    <property type="match status" value="1"/>
</dbReference>
<feature type="compositionally biased region" description="Acidic residues" evidence="5">
    <location>
        <begin position="36"/>
        <end position="48"/>
    </location>
</feature>
<evidence type="ECO:0000256" key="1">
    <source>
        <dbReference type="ARBA" id="ARBA00022737"/>
    </source>
</evidence>
<dbReference type="Gene3D" id="1.25.40.10">
    <property type="entry name" value="Tetratricopeptide repeat domain"/>
    <property type="match status" value="1"/>
</dbReference>
<gene>
    <name evidence="7" type="ORF">GOMPHAMPRED_006711</name>
</gene>
<keyword evidence="1" id="KW-0677">Repeat</keyword>
<dbReference type="SUPFAM" id="SSF46565">
    <property type="entry name" value="Chaperone J-domain"/>
    <property type="match status" value="1"/>
</dbReference>
<feature type="repeat" description="TPR" evidence="4">
    <location>
        <begin position="505"/>
        <end position="538"/>
    </location>
</feature>
<dbReference type="InterPro" id="IPR052758">
    <property type="entry name" value="SRC_co-chaperone"/>
</dbReference>
<keyword evidence="8" id="KW-1185">Reference proteome</keyword>
<evidence type="ECO:0000256" key="4">
    <source>
        <dbReference type="PROSITE-ProRule" id="PRU00339"/>
    </source>
</evidence>
<dbReference type="InterPro" id="IPR013105">
    <property type="entry name" value="TPR_2"/>
</dbReference>
<dbReference type="SUPFAM" id="SSF48452">
    <property type="entry name" value="TPR-like"/>
    <property type="match status" value="2"/>
</dbReference>
<dbReference type="InterPro" id="IPR011990">
    <property type="entry name" value="TPR-like_helical_dom_sf"/>
</dbReference>
<evidence type="ECO:0000256" key="5">
    <source>
        <dbReference type="SAM" id="MobiDB-lite"/>
    </source>
</evidence>
<evidence type="ECO:0000256" key="3">
    <source>
        <dbReference type="ARBA" id="ARBA00023186"/>
    </source>
</evidence>
<keyword evidence="2 4" id="KW-0802">TPR repeat</keyword>
<proteinExistence type="predicted"/>